<accession>A0A2X2CBS2</accession>
<keyword evidence="1" id="KW-1133">Transmembrane helix</keyword>
<feature type="transmembrane region" description="Helical" evidence="1">
    <location>
        <begin position="12"/>
        <end position="29"/>
    </location>
</feature>
<feature type="transmembrane region" description="Helical" evidence="1">
    <location>
        <begin position="99"/>
        <end position="120"/>
    </location>
</feature>
<reference evidence="2 3" key="1">
    <citation type="submission" date="2018-06" db="EMBL/GenBank/DDBJ databases">
        <authorList>
            <consortium name="Pathogen Informatics"/>
            <person name="Doyle S."/>
        </authorList>
    </citation>
    <scope>NUCLEOTIDE SEQUENCE [LARGE SCALE GENOMIC DNA]</scope>
    <source>
        <strain evidence="2 3">NCTC11842</strain>
    </source>
</reference>
<dbReference type="Proteomes" id="UP000250443">
    <property type="component" value="Unassembled WGS sequence"/>
</dbReference>
<sequence>MNNTSSEDGGAVSVIIFVIAIIFLIFHFSDRILSIWQHAIVPVAYCWGWLAETPIGQQLMPLLHRDPQVVARIPAYLASLGPEQLKALSYSGAKQYGDYVHRFTSLIVGPALIIIGFRCYRHNRMSDPRMFKVIMGIPAITDVLKSMPGREWMRDVVDASKLPLFSGKIALQAPVTPWRMAELYGLYKMDESNKLTAFDRDKACAIYQNTVGRPFTSIEALAKGPYARLWAELMSQLPKEDRDSAAKAATKGHLYEKTVIIGLIRMMGQIMIVNYGPLTFMRYRDIAFYDALCSCGRRVSLAAGAGIMGQFRHEVEVYRASKGSIAPTLTAGSEWAADWLEEALRTDPFERPWVETDDIWADFDPWL</sequence>
<gene>
    <name evidence="2" type="ORF">NCTC11842_01448</name>
</gene>
<dbReference type="GeneID" id="300269184"/>
<dbReference type="AlphaFoldDB" id="A0A2X2CBS2"/>
<protein>
    <submittedName>
        <fullName evidence="2">Uncharacterized protein</fullName>
    </submittedName>
</protein>
<dbReference type="RefSeq" id="WP_074828704.1">
    <property type="nucleotide sequence ID" value="NZ_DALZQD010000020.1"/>
</dbReference>
<name>A0A2X2CBS2_PSELU</name>
<evidence type="ECO:0000313" key="2">
    <source>
        <dbReference type="EMBL" id="SPZ04928.1"/>
    </source>
</evidence>
<evidence type="ECO:0000256" key="1">
    <source>
        <dbReference type="SAM" id="Phobius"/>
    </source>
</evidence>
<evidence type="ECO:0000313" key="3">
    <source>
        <dbReference type="Proteomes" id="UP000250443"/>
    </source>
</evidence>
<organism evidence="2 3">
    <name type="scientific">Pseudomonas luteola</name>
    <dbReference type="NCBI Taxonomy" id="47886"/>
    <lineage>
        <taxon>Bacteria</taxon>
        <taxon>Pseudomonadati</taxon>
        <taxon>Pseudomonadota</taxon>
        <taxon>Gammaproteobacteria</taxon>
        <taxon>Pseudomonadales</taxon>
        <taxon>Pseudomonadaceae</taxon>
        <taxon>Pseudomonas</taxon>
    </lineage>
</organism>
<proteinExistence type="predicted"/>
<keyword evidence="1" id="KW-0472">Membrane</keyword>
<dbReference type="EMBL" id="UAUF01000010">
    <property type="protein sequence ID" value="SPZ04928.1"/>
    <property type="molecule type" value="Genomic_DNA"/>
</dbReference>
<keyword evidence="1" id="KW-0812">Transmembrane</keyword>